<protein>
    <submittedName>
        <fullName evidence="7">Hydroxyglutarate oxidase</fullName>
    </submittedName>
</protein>
<dbReference type="InterPro" id="IPR036188">
    <property type="entry name" value="FAD/NAD-bd_sf"/>
</dbReference>
<reference evidence="7 8" key="1">
    <citation type="submission" date="2015-10" db="EMBL/GenBank/DDBJ databases">
        <title>Draft genome sequence of Streptomyces sp. RV15, isolated from a marine sponge.</title>
        <authorList>
            <person name="Ruckert C."/>
            <person name="Abdelmohsen U.R."/>
            <person name="Winkler A."/>
            <person name="Hentschel U."/>
            <person name="Kalinowski J."/>
            <person name="Kampfer P."/>
            <person name="Glaeser S."/>
        </authorList>
    </citation>
    <scope>NUCLEOTIDE SEQUENCE [LARGE SCALE GENOMIC DNA]</scope>
    <source>
        <strain evidence="7 8">RV15</strain>
    </source>
</reference>
<proteinExistence type="inferred from homology"/>
<evidence type="ECO:0000256" key="5">
    <source>
        <dbReference type="ARBA" id="ARBA00037941"/>
    </source>
</evidence>
<dbReference type="PANTHER" id="PTHR43104:SF2">
    <property type="entry name" value="L-2-HYDROXYGLUTARATE DEHYDROGENASE, MITOCHONDRIAL"/>
    <property type="match status" value="1"/>
</dbReference>
<dbReference type="EMBL" id="LMXB01000048">
    <property type="protein sequence ID" value="KUO19859.1"/>
    <property type="molecule type" value="Genomic_DNA"/>
</dbReference>
<dbReference type="SUPFAM" id="SSF51905">
    <property type="entry name" value="FAD/NAD(P)-binding domain"/>
    <property type="match status" value="1"/>
</dbReference>
<organism evidence="7 8">
    <name type="scientific">Streptomyces dysideae</name>
    <dbReference type="NCBI Taxonomy" id="909626"/>
    <lineage>
        <taxon>Bacteria</taxon>
        <taxon>Bacillati</taxon>
        <taxon>Actinomycetota</taxon>
        <taxon>Actinomycetes</taxon>
        <taxon>Kitasatosporales</taxon>
        <taxon>Streptomycetaceae</taxon>
        <taxon>Streptomyces</taxon>
    </lineage>
</organism>
<dbReference type="PANTHER" id="PTHR43104">
    <property type="entry name" value="L-2-HYDROXYGLUTARATE DEHYDROGENASE, MITOCHONDRIAL"/>
    <property type="match status" value="1"/>
</dbReference>
<dbReference type="STRING" id="909626.AQJ91_18730"/>
<sequence length="402" mass="42644">MRAIAYDCDVLVVGGGIVGLSTAYAITRAAPGTRVTVLEKEAGPARHQTGRNSGVIHSGIYYRPGSLKARYAVGGAAEMVKFCAEYGIAHAVTGKLIVATERAELPRLHALVQRGRENGIPVRELGAAQIAEYEPEVRGLAAIHVGTTGVCDFVGVARQLAEASGAEIRYGAEVERIDRRAALGVAVRTRAGDVVRARVLVNCAGLYCDEVARLTGDDPGMRIVPFRGEYYSLARPELVRGLVYPVPDPAFPFLGVHLTRGIDGDVHIGPNAVPALAREGYGWGVVRPRELGATLGWPGAWRIARRHWRYGAGELRRSASRGAFAAAVRRLLPAVSVADLVPAAAGVRAQAVLRDGTLVDDFLIREGDRAVHVLNAPSPAATASLPIGREVARRALAVMGSV</sequence>
<evidence type="ECO:0000313" key="8">
    <source>
        <dbReference type="Proteomes" id="UP000053260"/>
    </source>
</evidence>
<dbReference type="InterPro" id="IPR006076">
    <property type="entry name" value="FAD-dep_OxRdtase"/>
</dbReference>
<evidence type="ECO:0000256" key="4">
    <source>
        <dbReference type="ARBA" id="ARBA00023002"/>
    </source>
</evidence>
<dbReference type="Proteomes" id="UP000053260">
    <property type="component" value="Unassembled WGS sequence"/>
</dbReference>
<keyword evidence="8" id="KW-1185">Reference proteome</keyword>
<dbReference type="AlphaFoldDB" id="A0A101UZU8"/>
<gene>
    <name evidence="7" type="ORF">AQJ91_18730</name>
</gene>
<name>A0A101UZU8_9ACTN</name>
<dbReference type="Pfam" id="PF01266">
    <property type="entry name" value="DAO"/>
    <property type="match status" value="1"/>
</dbReference>
<evidence type="ECO:0000259" key="6">
    <source>
        <dbReference type="Pfam" id="PF01266"/>
    </source>
</evidence>
<keyword evidence="4" id="KW-0560">Oxidoreductase</keyword>
<evidence type="ECO:0000313" key="7">
    <source>
        <dbReference type="EMBL" id="KUO19859.1"/>
    </source>
</evidence>
<dbReference type="RefSeq" id="WP_067022523.1">
    <property type="nucleotide sequence ID" value="NZ_KQ949084.1"/>
</dbReference>
<feature type="domain" description="FAD dependent oxidoreductase" evidence="6">
    <location>
        <begin position="9"/>
        <end position="394"/>
    </location>
</feature>
<dbReference type="NCBIfam" id="NF008726">
    <property type="entry name" value="PRK11728.1"/>
    <property type="match status" value="1"/>
</dbReference>
<evidence type="ECO:0000256" key="3">
    <source>
        <dbReference type="ARBA" id="ARBA00022827"/>
    </source>
</evidence>
<comment type="caution">
    <text evidence="7">The sequence shown here is derived from an EMBL/GenBank/DDBJ whole genome shotgun (WGS) entry which is preliminary data.</text>
</comment>
<dbReference type="GO" id="GO:0005737">
    <property type="term" value="C:cytoplasm"/>
    <property type="evidence" value="ECO:0007669"/>
    <property type="project" value="TreeGrafter"/>
</dbReference>
<dbReference type="OrthoDB" id="9801699at2"/>
<evidence type="ECO:0000256" key="2">
    <source>
        <dbReference type="ARBA" id="ARBA00022630"/>
    </source>
</evidence>
<keyword evidence="2" id="KW-0285">Flavoprotein</keyword>
<dbReference type="Gene3D" id="3.50.50.60">
    <property type="entry name" value="FAD/NAD(P)-binding domain"/>
    <property type="match status" value="1"/>
</dbReference>
<comment type="cofactor">
    <cofactor evidence="1">
        <name>FAD</name>
        <dbReference type="ChEBI" id="CHEBI:57692"/>
    </cofactor>
</comment>
<comment type="similarity">
    <text evidence="5">Belongs to the L2HGDH family.</text>
</comment>
<dbReference type="Gene3D" id="3.30.9.10">
    <property type="entry name" value="D-Amino Acid Oxidase, subunit A, domain 2"/>
    <property type="match status" value="1"/>
</dbReference>
<dbReference type="GO" id="GO:0047545">
    <property type="term" value="F:(S)-2-hydroxyglutarate dehydrogenase activity"/>
    <property type="evidence" value="ECO:0007669"/>
    <property type="project" value="TreeGrafter"/>
</dbReference>
<evidence type="ECO:0000256" key="1">
    <source>
        <dbReference type="ARBA" id="ARBA00001974"/>
    </source>
</evidence>
<accession>A0A101UZU8</accession>
<keyword evidence="3" id="KW-0274">FAD</keyword>